<sequence length="332" mass="37784">MATVRKRFGATDGWVVMPDSTRHYIFGFVDITGVPEDRIFEYRGRATLLAPLLQVYEGDEVYLTLTNLGFPNRPDLDDTHTIHWHGFPNQIPIWDGVPEASISVPVGRDFTYYYRPLDPGTYIYHCHFEPVEHIQMGMVGPLTVRPRLEIDLGGKFAYNDESTAFDREALVFLTELDAEPHYLLENVQEFDWTEYSPEYWLINGRSYPDTVRPAADPSLPMQPYSSLIEAYEGEKVLLRFVNLGYQQHSIQVLGISLKVVGLDARQLRGYNGEDLSRWRNAIFIAAGQTVDAIFTAPSAGIYPLYNRNWHKNTNAGKSFGGMITEIRVLPAP</sequence>
<dbReference type="InterPro" id="IPR045087">
    <property type="entry name" value="Cu-oxidase_fam"/>
</dbReference>
<dbReference type="KEGG" id="tpz:Tph_c18760"/>
<dbReference type="EMBL" id="CP003732">
    <property type="protein sequence ID" value="AFV12073.1"/>
    <property type="molecule type" value="Genomic_DNA"/>
</dbReference>
<dbReference type="GO" id="GO:0005507">
    <property type="term" value="F:copper ion binding"/>
    <property type="evidence" value="ECO:0007669"/>
    <property type="project" value="InterPro"/>
</dbReference>
<feature type="domain" description="Plastocyanin-like" evidence="4">
    <location>
        <begin position="196"/>
        <end position="311"/>
    </location>
</feature>
<dbReference type="AlphaFoldDB" id="K4LGS2"/>
<dbReference type="Proteomes" id="UP000000467">
    <property type="component" value="Chromosome"/>
</dbReference>
<evidence type="ECO:0000256" key="1">
    <source>
        <dbReference type="ARBA" id="ARBA00022723"/>
    </source>
</evidence>
<name>K4LGS2_THEPS</name>
<evidence type="ECO:0000259" key="4">
    <source>
        <dbReference type="Pfam" id="PF00394"/>
    </source>
</evidence>
<dbReference type="HOGENOM" id="CLU_049592_0_0_9"/>
<dbReference type="STRING" id="1089553.Tph_c18760"/>
<keyword evidence="7" id="KW-1185">Reference proteome</keyword>
<keyword evidence="1" id="KW-0479">Metal-binding</keyword>
<evidence type="ECO:0000313" key="6">
    <source>
        <dbReference type="EMBL" id="AFV12073.1"/>
    </source>
</evidence>
<dbReference type="Gene3D" id="2.60.40.420">
    <property type="entry name" value="Cupredoxins - blue copper proteins"/>
    <property type="match status" value="1"/>
</dbReference>
<evidence type="ECO:0000259" key="5">
    <source>
        <dbReference type="Pfam" id="PF07732"/>
    </source>
</evidence>
<dbReference type="EC" id="1.16.3.1" evidence="6"/>
<keyword evidence="3" id="KW-0186">Copper</keyword>
<dbReference type="SUPFAM" id="SSF49503">
    <property type="entry name" value="Cupredoxins"/>
    <property type="match status" value="2"/>
</dbReference>
<dbReference type="GO" id="GO:0004322">
    <property type="term" value="F:ferroxidase activity"/>
    <property type="evidence" value="ECO:0007669"/>
    <property type="project" value="UniProtKB-EC"/>
</dbReference>
<dbReference type="PANTHER" id="PTHR11709:SF394">
    <property type="entry name" value="FI03373P-RELATED"/>
    <property type="match status" value="1"/>
</dbReference>
<dbReference type="RefSeq" id="WP_015050950.1">
    <property type="nucleotide sequence ID" value="NC_018870.1"/>
</dbReference>
<dbReference type="InterPro" id="IPR008972">
    <property type="entry name" value="Cupredoxin"/>
</dbReference>
<evidence type="ECO:0000313" key="7">
    <source>
        <dbReference type="Proteomes" id="UP000000467"/>
    </source>
</evidence>
<dbReference type="Pfam" id="PF00394">
    <property type="entry name" value="Cu-oxidase"/>
    <property type="match status" value="1"/>
</dbReference>
<gene>
    <name evidence="6" type="ordered locus">Tph_c18760</name>
</gene>
<dbReference type="OrthoDB" id="9757546at2"/>
<proteinExistence type="predicted"/>
<evidence type="ECO:0000256" key="3">
    <source>
        <dbReference type="ARBA" id="ARBA00023008"/>
    </source>
</evidence>
<dbReference type="InterPro" id="IPR011707">
    <property type="entry name" value="Cu-oxidase-like_N"/>
</dbReference>
<accession>K4LGS2</accession>
<dbReference type="eggNOG" id="COG2132">
    <property type="taxonomic scope" value="Bacteria"/>
</dbReference>
<keyword evidence="2 6" id="KW-0560">Oxidoreductase</keyword>
<evidence type="ECO:0000256" key="2">
    <source>
        <dbReference type="ARBA" id="ARBA00023002"/>
    </source>
</evidence>
<feature type="domain" description="Plastocyanin-like" evidence="5">
    <location>
        <begin position="48"/>
        <end position="147"/>
    </location>
</feature>
<reference evidence="6 7" key="1">
    <citation type="journal article" date="2012" name="BMC Genomics">
        <title>Genome-guided analysis of physiological and morphological traits of the fermentative acetate oxidizer Thermacetogenium phaeum.</title>
        <authorList>
            <person name="Oehler D."/>
            <person name="Poehlein A."/>
            <person name="Leimbach A."/>
            <person name="Muller N."/>
            <person name="Daniel R."/>
            <person name="Gottschalk G."/>
            <person name="Schink B."/>
        </authorList>
    </citation>
    <scope>NUCLEOTIDE SEQUENCE [LARGE SCALE GENOMIC DNA]</scope>
    <source>
        <strain evidence="7">ATCC BAA-254 / DSM 26808 / PB</strain>
    </source>
</reference>
<dbReference type="InterPro" id="IPR001117">
    <property type="entry name" value="Cu-oxidase_2nd"/>
</dbReference>
<protein>
    <submittedName>
        <fullName evidence="6">Ferroxidase</fullName>
        <ecNumber evidence="6">1.16.3.1</ecNumber>
    </submittedName>
</protein>
<dbReference type="Pfam" id="PF07732">
    <property type="entry name" value="Cu-oxidase_3"/>
    <property type="match status" value="1"/>
</dbReference>
<dbReference type="PANTHER" id="PTHR11709">
    <property type="entry name" value="MULTI-COPPER OXIDASE"/>
    <property type="match status" value="1"/>
</dbReference>
<organism evidence="6 7">
    <name type="scientific">Thermacetogenium phaeum (strain ATCC BAA-254 / DSM 26808 / PB)</name>
    <dbReference type="NCBI Taxonomy" id="1089553"/>
    <lineage>
        <taxon>Bacteria</taxon>
        <taxon>Bacillati</taxon>
        <taxon>Bacillota</taxon>
        <taxon>Clostridia</taxon>
        <taxon>Thermoanaerobacterales</taxon>
        <taxon>Thermoanaerobacteraceae</taxon>
        <taxon>Thermacetogenium</taxon>
    </lineage>
</organism>